<dbReference type="KEGG" id="lgi:LOTGIDRAFT_158021"/>
<dbReference type="Gene3D" id="3.40.50.300">
    <property type="entry name" value="P-loop containing nucleotide triphosphate hydrolases"/>
    <property type="match status" value="1"/>
</dbReference>
<evidence type="ECO:0000313" key="3">
    <source>
        <dbReference type="EMBL" id="ESP00728.1"/>
    </source>
</evidence>
<keyword evidence="1" id="KW-0472">Membrane</keyword>
<dbReference type="SUPFAM" id="SSF47986">
    <property type="entry name" value="DEATH domain"/>
    <property type="match status" value="1"/>
</dbReference>
<keyword evidence="4" id="KW-1185">Reference proteome</keyword>
<dbReference type="Pfam" id="PF00071">
    <property type="entry name" value="Ras"/>
    <property type="match status" value="1"/>
</dbReference>
<dbReference type="HOGENOM" id="CLU_291396_0_0_1"/>
<organism evidence="3 4">
    <name type="scientific">Lottia gigantea</name>
    <name type="common">Giant owl limpet</name>
    <dbReference type="NCBI Taxonomy" id="225164"/>
    <lineage>
        <taxon>Eukaryota</taxon>
        <taxon>Metazoa</taxon>
        <taxon>Spiralia</taxon>
        <taxon>Lophotrochozoa</taxon>
        <taxon>Mollusca</taxon>
        <taxon>Gastropoda</taxon>
        <taxon>Patellogastropoda</taxon>
        <taxon>Lottioidea</taxon>
        <taxon>Lottiidae</taxon>
        <taxon>Lottia</taxon>
    </lineage>
</organism>
<keyword evidence="1" id="KW-1133">Transmembrane helix</keyword>
<proteinExistence type="predicted"/>
<dbReference type="CTD" id="20237599"/>
<evidence type="ECO:0000259" key="2">
    <source>
        <dbReference type="PROSITE" id="PS50017"/>
    </source>
</evidence>
<dbReference type="InterPro" id="IPR011029">
    <property type="entry name" value="DEATH-like_dom_sf"/>
</dbReference>
<dbReference type="OMA" id="VFVWCSI"/>
<dbReference type="RefSeq" id="XP_009048847.1">
    <property type="nucleotide sequence ID" value="XM_009050599.1"/>
</dbReference>
<protein>
    <recommendedName>
        <fullName evidence="2">Death domain-containing protein</fullName>
    </recommendedName>
</protein>
<dbReference type="EMBL" id="KB200701">
    <property type="protein sequence ID" value="ESP00728.1"/>
    <property type="molecule type" value="Genomic_DNA"/>
</dbReference>
<name>V4ATU2_LOTGI</name>
<dbReference type="Gene3D" id="1.10.533.10">
    <property type="entry name" value="Death Domain, Fas"/>
    <property type="match status" value="1"/>
</dbReference>
<feature type="transmembrane region" description="Helical" evidence="1">
    <location>
        <begin position="189"/>
        <end position="206"/>
    </location>
</feature>
<dbReference type="GO" id="GO:0005525">
    <property type="term" value="F:GTP binding"/>
    <property type="evidence" value="ECO:0007669"/>
    <property type="project" value="InterPro"/>
</dbReference>
<feature type="transmembrane region" description="Helical" evidence="1">
    <location>
        <begin position="133"/>
        <end position="156"/>
    </location>
</feature>
<feature type="transmembrane region" description="Helical" evidence="1">
    <location>
        <begin position="163"/>
        <end position="183"/>
    </location>
</feature>
<feature type="domain" description="Death" evidence="2">
    <location>
        <begin position="973"/>
        <end position="1044"/>
    </location>
</feature>
<feature type="transmembrane region" description="Helical" evidence="1">
    <location>
        <begin position="278"/>
        <end position="295"/>
    </location>
</feature>
<evidence type="ECO:0000313" key="4">
    <source>
        <dbReference type="Proteomes" id="UP000030746"/>
    </source>
</evidence>
<dbReference type="AlphaFoldDB" id="V4ATU2"/>
<reference evidence="3 4" key="1">
    <citation type="journal article" date="2013" name="Nature">
        <title>Insights into bilaterian evolution from three spiralian genomes.</title>
        <authorList>
            <person name="Simakov O."/>
            <person name="Marletaz F."/>
            <person name="Cho S.J."/>
            <person name="Edsinger-Gonzales E."/>
            <person name="Havlak P."/>
            <person name="Hellsten U."/>
            <person name="Kuo D.H."/>
            <person name="Larsson T."/>
            <person name="Lv J."/>
            <person name="Arendt D."/>
            <person name="Savage R."/>
            <person name="Osoegawa K."/>
            <person name="de Jong P."/>
            <person name="Grimwood J."/>
            <person name="Chapman J.A."/>
            <person name="Shapiro H."/>
            <person name="Aerts A."/>
            <person name="Otillar R.P."/>
            <person name="Terry A.Y."/>
            <person name="Boore J.L."/>
            <person name="Grigoriev I.V."/>
            <person name="Lindberg D.R."/>
            <person name="Seaver E.C."/>
            <person name="Weisblat D.A."/>
            <person name="Putnam N.H."/>
            <person name="Rokhsar D.S."/>
        </authorList>
    </citation>
    <scope>NUCLEOTIDE SEQUENCE [LARGE SCALE GENOMIC DNA]</scope>
</reference>
<dbReference type="Pfam" id="PF00531">
    <property type="entry name" value="Death"/>
    <property type="match status" value="1"/>
</dbReference>
<feature type="transmembrane region" description="Helical" evidence="1">
    <location>
        <begin position="218"/>
        <end position="235"/>
    </location>
</feature>
<sequence length="1048" mass="119742">MQAAEQKAIYQMSLTPGMAFITGPEGRKAEQEAINYDTDTSYRLVVNIVGRERQGKTSLRKLLSNDPFNEHEESTVGVDHELVDTTGLEPNPSLPWCKLDIRKANANEYDEILGKHVMIRLKRTEDKATKHRLAPLIVCIKICIITLLALCFFIMCSNIHQTYWIPWFGILMNLIFGVSSYTFGLTEGPGIAVGIRHLVVLTTAWFRWNLRSDLEFDHNWSVVFTTVILFVYVLALELFESVFLGLSLGVGLLCYFCLCDSPEPEMYLTKCPVSDPGVLLLLLGCLVGLVLHNFWNRRVITILATCLVVLCAYKPLWGITLTLATCNGVLHNVGLKVGQNFYCNLNVYLSAMSSSTRGRRLFRHVLGLVPGAILATLYGWKLSVSIPRVLVVICIILELEFFAYLKAKASKTVKENRSVNHPSKVISARTKSPRLKLVVRDFAGHPLYYDAHHVYMTGQCVYLLVFSLVEAAVEFRKVYQDIIQWLQSIRLHNRYPETRVFLVGTRRDDPKLSKCKVEEIAKELKRQLPRSYQNMLVWNHDDTPLFPVENSIRNIHDTDHKNLREMITQQTSDLTFRKEFPVKFFFFFNIIEHYRALNTLYDTFGNVVALCREMGLWFKTDQEFSEMLNVFQRTGEVMFRNDDTNQCDLIIFDPKALLNILCHIINIPRISERSSHLVADWSVLQDHGICSMQLFDHIFEDHSKGNTKEHVIEALARFNLICKISSIFLSEDVDSSISFLIPSCLPEVLPYQDLCWTECPEDQILYIKCQPYFPQVLFSRLVCVCVSFDESLMRDDSYPNVCKSKAVLTYRGKVCYQLELIRDDQTGLYDLIKIVVRDDVKNSISPVVLAIWQCLSIIVKQDFKMCSLSLGVLCHLPPPHDGNYSNHLLPIITSTTGDISSPNHCKSEFLCCGRKVKLRFDQILPIDNNNQKEVGLSNISVDKHRVKNLREQHILELPNHVFTTICDFLNPPNPLGHDWTLLAGLLGLTVTDVDMIRFKNSQNPCGAVLHIWCSRQPEVTLEVLTDLLAEMERNDVIETLADLGFDTN</sequence>
<dbReference type="OrthoDB" id="10045177at2759"/>
<feature type="transmembrane region" description="Helical" evidence="1">
    <location>
        <begin position="241"/>
        <end position="258"/>
    </location>
</feature>
<dbReference type="GO" id="GO:0003924">
    <property type="term" value="F:GTPase activity"/>
    <property type="evidence" value="ECO:0007669"/>
    <property type="project" value="InterPro"/>
</dbReference>
<dbReference type="Proteomes" id="UP000030746">
    <property type="component" value="Unassembled WGS sequence"/>
</dbReference>
<feature type="transmembrane region" description="Helical" evidence="1">
    <location>
        <begin position="361"/>
        <end position="380"/>
    </location>
</feature>
<dbReference type="InterPro" id="IPR027417">
    <property type="entry name" value="P-loop_NTPase"/>
</dbReference>
<keyword evidence="1" id="KW-0812">Transmembrane</keyword>
<dbReference type="InterPro" id="IPR000488">
    <property type="entry name" value="Death_dom"/>
</dbReference>
<evidence type="ECO:0000256" key="1">
    <source>
        <dbReference type="SAM" id="Phobius"/>
    </source>
</evidence>
<accession>V4ATU2</accession>
<dbReference type="GO" id="GO:0007165">
    <property type="term" value="P:signal transduction"/>
    <property type="evidence" value="ECO:0007669"/>
    <property type="project" value="InterPro"/>
</dbReference>
<dbReference type="GeneID" id="20237599"/>
<dbReference type="PROSITE" id="PS50017">
    <property type="entry name" value="DEATH_DOMAIN"/>
    <property type="match status" value="1"/>
</dbReference>
<dbReference type="InterPro" id="IPR001806">
    <property type="entry name" value="Small_GTPase"/>
</dbReference>
<dbReference type="SMART" id="SM00005">
    <property type="entry name" value="DEATH"/>
    <property type="match status" value="1"/>
</dbReference>
<gene>
    <name evidence="3" type="ORF">LOTGIDRAFT_158021</name>
</gene>
<dbReference type="SUPFAM" id="SSF52540">
    <property type="entry name" value="P-loop containing nucleoside triphosphate hydrolases"/>
    <property type="match status" value="2"/>
</dbReference>